<sequence length="270" mass="31240">MIGKHHINNYTTLTINDISYSLHNDLIKRINIFNALDDCDDKNLKLSVITSRENVECALECLHNEDFRFKKKMKDCMESFLFVTHLDADDKLCTRVLNKMDKTGFTFDEFVNAGADYVNDDGILTFFDAIYLWFKYENNVAEFLSNNKLILNFPFGTRLHIVTKILDVIYQTNSYCSLSGYVNNKYASKCITKCDMHAHCICVNVLPPETILFTDIPCFQNGFQIHYGFKAVDIYGVSGSSSNEYGWLIVPKDMHKKIIEYMIKIIMKIE</sequence>
<proteinExistence type="predicted"/>
<dbReference type="EMBL" id="MN739357">
    <property type="protein sequence ID" value="QHT00605.1"/>
    <property type="molecule type" value="Genomic_DNA"/>
</dbReference>
<organism evidence="1">
    <name type="scientific">viral metagenome</name>
    <dbReference type="NCBI Taxonomy" id="1070528"/>
    <lineage>
        <taxon>unclassified sequences</taxon>
        <taxon>metagenomes</taxon>
        <taxon>organismal metagenomes</taxon>
    </lineage>
</organism>
<dbReference type="AlphaFoldDB" id="A0A6C0CA73"/>
<reference evidence="1" key="1">
    <citation type="journal article" date="2020" name="Nature">
        <title>Giant virus diversity and host interactions through global metagenomics.</title>
        <authorList>
            <person name="Schulz F."/>
            <person name="Roux S."/>
            <person name="Paez-Espino D."/>
            <person name="Jungbluth S."/>
            <person name="Walsh D.A."/>
            <person name="Denef V.J."/>
            <person name="McMahon K.D."/>
            <person name="Konstantinidis K.T."/>
            <person name="Eloe-Fadrosh E.A."/>
            <person name="Kyrpides N.C."/>
            <person name="Woyke T."/>
        </authorList>
    </citation>
    <scope>NUCLEOTIDE SEQUENCE</scope>
    <source>
        <strain evidence="1">GVMAG-M-3300020192-26</strain>
    </source>
</reference>
<protein>
    <submittedName>
        <fullName evidence="1">Uncharacterized protein</fullName>
    </submittedName>
</protein>
<accession>A0A6C0CA73</accession>
<evidence type="ECO:0000313" key="1">
    <source>
        <dbReference type="EMBL" id="QHT00605.1"/>
    </source>
</evidence>
<name>A0A6C0CA73_9ZZZZ</name>